<dbReference type="PANTHER" id="PTHR28642">
    <property type="entry name" value="MEIOSIS 1 ARREST PROTEIN"/>
    <property type="match status" value="1"/>
</dbReference>
<evidence type="ECO:0000256" key="1">
    <source>
        <dbReference type="SAM" id="MobiDB-lite"/>
    </source>
</evidence>
<dbReference type="GO" id="GO:0007127">
    <property type="term" value="P:meiosis I"/>
    <property type="evidence" value="ECO:0007669"/>
    <property type="project" value="InterPro"/>
</dbReference>
<dbReference type="AlphaFoldDB" id="A0A8J5JN82"/>
<dbReference type="PANTHER" id="PTHR28642:SF1">
    <property type="entry name" value="MEIOSIS 1 ARREST PROTEIN"/>
    <property type="match status" value="1"/>
</dbReference>
<evidence type="ECO:0000313" key="3">
    <source>
        <dbReference type="Proteomes" id="UP000747542"/>
    </source>
</evidence>
<evidence type="ECO:0000313" key="2">
    <source>
        <dbReference type="EMBL" id="KAG7159393.1"/>
    </source>
</evidence>
<dbReference type="EMBL" id="JAHLQT010033198">
    <property type="protein sequence ID" value="KAG7159393.1"/>
    <property type="molecule type" value="Genomic_DNA"/>
</dbReference>
<feature type="region of interest" description="Disordered" evidence="1">
    <location>
        <begin position="412"/>
        <end position="462"/>
    </location>
</feature>
<dbReference type="Proteomes" id="UP000747542">
    <property type="component" value="Unassembled WGS sequence"/>
</dbReference>
<keyword evidence="3" id="KW-1185">Reference proteome</keyword>
<name>A0A8J5JN82_HOMAM</name>
<accession>A0A8J5JN82</accession>
<organism evidence="2 3">
    <name type="scientific">Homarus americanus</name>
    <name type="common">American lobster</name>
    <dbReference type="NCBI Taxonomy" id="6706"/>
    <lineage>
        <taxon>Eukaryota</taxon>
        <taxon>Metazoa</taxon>
        <taxon>Ecdysozoa</taxon>
        <taxon>Arthropoda</taxon>
        <taxon>Crustacea</taxon>
        <taxon>Multicrustacea</taxon>
        <taxon>Malacostraca</taxon>
        <taxon>Eumalacostraca</taxon>
        <taxon>Eucarida</taxon>
        <taxon>Decapoda</taxon>
        <taxon>Pleocyemata</taxon>
        <taxon>Astacidea</taxon>
        <taxon>Nephropoidea</taxon>
        <taxon>Nephropidae</taxon>
        <taxon>Homarus</taxon>
    </lineage>
</organism>
<protein>
    <submittedName>
        <fullName evidence="2">Uncharacterized protein</fullName>
    </submittedName>
</protein>
<reference evidence="2" key="1">
    <citation type="journal article" date="2021" name="Sci. Adv.">
        <title>The American lobster genome reveals insights on longevity, neural, and immune adaptations.</title>
        <authorList>
            <person name="Polinski J.M."/>
            <person name="Zimin A.V."/>
            <person name="Clark K.F."/>
            <person name="Kohn A.B."/>
            <person name="Sadowski N."/>
            <person name="Timp W."/>
            <person name="Ptitsyn A."/>
            <person name="Khanna P."/>
            <person name="Romanova D.Y."/>
            <person name="Williams P."/>
            <person name="Greenwood S.J."/>
            <person name="Moroz L.L."/>
            <person name="Walt D.R."/>
            <person name="Bodnar A.G."/>
        </authorList>
    </citation>
    <scope>NUCLEOTIDE SEQUENCE</scope>
    <source>
        <strain evidence="2">GMGI-L3</strain>
    </source>
</reference>
<dbReference type="GO" id="GO:0007283">
    <property type="term" value="P:spermatogenesis"/>
    <property type="evidence" value="ECO:0007669"/>
    <property type="project" value="InterPro"/>
</dbReference>
<dbReference type="InterPro" id="IPR033587">
    <property type="entry name" value="M1AP"/>
</dbReference>
<comment type="caution">
    <text evidence="2">The sequence shown here is derived from an EMBL/GenBank/DDBJ whole genome shotgun (WGS) entry which is preliminary data.</text>
</comment>
<proteinExistence type="predicted"/>
<gene>
    <name evidence="2" type="ORF">Hamer_G020620</name>
</gene>
<dbReference type="GO" id="GO:0051308">
    <property type="term" value="P:male meiosis chromosome separation"/>
    <property type="evidence" value="ECO:0007669"/>
    <property type="project" value="TreeGrafter"/>
</dbReference>
<sequence>MQALESTVVVAASVVGGTRLPGVGVGMLGPPFSRLLRLSPVRNNLTGVLSSLGRLQEDLVPGQRGTEMNIPVSEALDAVVADAASFTPASHQPLQLVVITWSPVHLLTETFRLVLNHAHARYLSAVHVAGVKSLLRRGTLLQEEEEDTFPAGDAAGGVWVTAATYPPDPYTFTGLFKSWLSETKGKDPHIHVKFPAEGDDKNPFTLLFDVEELMVDPVCLPSTIASRLSLHHNLLRTVSTTQGNTIPVVELEVMRRVKCPSLATTIFGQSFYLVPTGATSLSFTDIWENKQCVAAISEQLAAWDEGLLARATGAPGALTPLVAILAAPHCSALSLVHVSPAELLLAERHLDTHHQEVPDKVRREMEQRLESLDVSDLRLVDMATNLIPVLIQHFTKSPRGGGRVAQQNTTIAHVPHQEPTRNARPLPQHPAFMDDDFQPDSHPMGRGQKTGGRRSRSNQGRRFLRAHKINTSGNYY</sequence>